<evidence type="ECO:0000313" key="1">
    <source>
        <dbReference type="EMBL" id="MBS2551770.1"/>
    </source>
</evidence>
<dbReference type="RefSeq" id="WP_212016714.1">
    <property type="nucleotide sequence ID" value="NZ_JAAFYZ010000154.1"/>
</dbReference>
<evidence type="ECO:0000313" key="2">
    <source>
        <dbReference type="Proteomes" id="UP000730482"/>
    </source>
</evidence>
<reference evidence="1 2" key="1">
    <citation type="submission" date="2020-02" db="EMBL/GenBank/DDBJ databases">
        <title>Acidophilic actinobacteria isolated from forest soil.</title>
        <authorList>
            <person name="Golinska P."/>
        </authorList>
    </citation>
    <scope>NUCLEOTIDE SEQUENCE [LARGE SCALE GENOMIC DNA]</scope>
    <source>
        <strain evidence="1 2">NL8</strain>
    </source>
</reference>
<name>A0ABS5L0K3_9ACTN</name>
<dbReference type="Proteomes" id="UP000730482">
    <property type="component" value="Unassembled WGS sequence"/>
</dbReference>
<accession>A0ABS5L0K3</accession>
<protein>
    <recommendedName>
        <fullName evidence="3">PRC-barrel domain-containing protein</fullName>
    </recommendedName>
</protein>
<dbReference type="EMBL" id="JAAFYZ010000154">
    <property type="protein sequence ID" value="MBS2551770.1"/>
    <property type="molecule type" value="Genomic_DNA"/>
</dbReference>
<comment type="caution">
    <text evidence="1">The sequence shown here is derived from an EMBL/GenBank/DDBJ whole genome shotgun (WGS) entry which is preliminary data.</text>
</comment>
<gene>
    <name evidence="1" type="ORF">KGQ19_33380</name>
</gene>
<organism evidence="1 2">
    <name type="scientific">Catenulispora pinistramenti</name>
    <dbReference type="NCBI Taxonomy" id="2705254"/>
    <lineage>
        <taxon>Bacteria</taxon>
        <taxon>Bacillati</taxon>
        <taxon>Actinomycetota</taxon>
        <taxon>Actinomycetes</taxon>
        <taxon>Catenulisporales</taxon>
        <taxon>Catenulisporaceae</taxon>
        <taxon>Catenulispora</taxon>
    </lineage>
</organism>
<evidence type="ECO:0008006" key="3">
    <source>
        <dbReference type="Google" id="ProtNLM"/>
    </source>
</evidence>
<sequence>MSESAIFEFGSTVYCSDAGCGELLQVVVEPELPRLTGLVVCSIADAAVHLVPAELARPTRYGVLLECDRHAFEGLPAAVPDAQPRIRRGDHAHALDGDAGRVLGLVVRAEDDAITHVVLLAGHVWHRKHVAMPVEYVVGLGFAGLDVLVLKDHVGEFATVDGGL</sequence>
<proteinExistence type="predicted"/>
<keyword evidence="2" id="KW-1185">Reference proteome</keyword>